<dbReference type="Proteomes" id="UP000604825">
    <property type="component" value="Unassembled WGS sequence"/>
</dbReference>
<feature type="compositionally biased region" description="Basic residues" evidence="1">
    <location>
        <begin position="62"/>
        <end position="72"/>
    </location>
</feature>
<sequence length="114" mass="12539">MKKRSYLNLEFASPMDKDKVMVVVPTIASKPSSSSNLQKKKLANNYDATEGFSYYNGFGPSRGKRRCRNHPKKEKEVEVEPSKYASPLSHAKVETEDGTNSGATSCGDDSDSSI</sequence>
<evidence type="ECO:0000313" key="3">
    <source>
        <dbReference type="Proteomes" id="UP000604825"/>
    </source>
</evidence>
<proteinExistence type="predicted"/>
<accession>A0A811MYK0</accession>
<name>A0A811MYK0_9POAL</name>
<organism evidence="2 3">
    <name type="scientific">Miscanthus lutarioriparius</name>
    <dbReference type="NCBI Taxonomy" id="422564"/>
    <lineage>
        <taxon>Eukaryota</taxon>
        <taxon>Viridiplantae</taxon>
        <taxon>Streptophyta</taxon>
        <taxon>Embryophyta</taxon>
        <taxon>Tracheophyta</taxon>
        <taxon>Spermatophyta</taxon>
        <taxon>Magnoliopsida</taxon>
        <taxon>Liliopsida</taxon>
        <taxon>Poales</taxon>
        <taxon>Poaceae</taxon>
        <taxon>PACMAD clade</taxon>
        <taxon>Panicoideae</taxon>
        <taxon>Andropogonodae</taxon>
        <taxon>Andropogoneae</taxon>
        <taxon>Saccharinae</taxon>
        <taxon>Miscanthus</taxon>
    </lineage>
</organism>
<protein>
    <submittedName>
        <fullName evidence="2">Uncharacterized protein</fullName>
    </submittedName>
</protein>
<comment type="caution">
    <text evidence="2">The sequence shown here is derived from an EMBL/GenBank/DDBJ whole genome shotgun (WGS) entry which is preliminary data.</text>
</comment>
<evidence type="ECO:0000256" key="1">
    <source>
        <dbReference type="SAM" id="MobiDB-lite"/>
    </source>
</evidence>
<dbReference type="AlphaFoldDB" id="A0A811MYK0"/>
<reference evidence="2" key="1">
    <citation type="submission" date="2020-10" db="EMBL/GenBank/DDBJ databases">
        <authorList>
            <person name="Han B."/>
            <person name="Lu T."/>
            <person name="Zhao Q."/>
            <person name="Huang X."/>
            <person name="Zhao Y."/>
        </authorList>
    </citation>
    <scope>NUCLEOTIDE SEQUENCE</scope>
</reference>
<evidence type="ECO:0000313" key="2">
    <source>
        <dbReference type="EMBL" id="CAD6212650.1"/>
    </source>
</evidence>
<keyword evidence="3" id="KW-1185">Reference proteome</keyword>
<dbReference type="EMBL" id="CAJGYO010000002">
    <property type="protein sequence ID" value="CAD6212650.1"/>
    <property type="molecule type" value="Genomic_DNA"/>
</dbReference>
<dbReference type="OrthoDB" id="787182at2759"/>
<feature type="region of interest" description="Disordered" evidence="1">
    <location>
        <begin position="57"/>
        <end position="114"/>
    </location>
</feature>
<gene>
    <name evidence="2" type="ORF">NCGR_LOCUS8422</name>
</gene>